<gene>
    <name evidence="6" type="ordered locus">Halha_2451</name>
</gene>
<organism evidence="6 7">
    <name type="scientific">Halobacteroides halobius (strain ATCC 35273 / DSM 5150 / MD-1)</name>
    <dbReference type="NCBI Taxonomy" id="748449"/>
    <lineage>
        <taxon>Bacteria</taxon>
        <taxon>Bacillati</taxon>
        <taxon>Bacillota</taxon>
        <taxon>Clostridia</taxon>
        <taxon>Halanaerobiales</taxon>
        <taxon>Halobacteroidaceae</taxon>
        <taxon>Halobacteroides</taxon>
    </lineage>
</organism>
<dbReference type="eggNOG" id="COG4786">
    <property type="taxonomic scope" value="Bacteria"/>
</dbReference>
<dbReference type="PANTHER" id="PTHR30435:SF19">
    <property type="entry name" value="FLAGELLAR BASAL-BODY ROD PROTEIN FLGG"/>
    <property type="match status" value="1"/>
</dbReference>
<keyword evidence="6" id="KW-0282">Flagellum</keyword>
<dbReference type="PANTHER" id="PTHR30435">
    <property type="entry name" value="FLAGELLAR PROTEIN"/>
    <property type="match status" value="1"/>
</dbReference>
<evidence type="ECO:0000259" key="3">
    <source>
        <dbReference type="Pfam" id="PF00460"/>
    </source>
</evidence>
<protein>
    <submittedName>
        <fullName evidence="6">Flagellar basal-body rod protein FlgF</fullName>
    </submittedName>
</protein>
<dbReference type="STRING" id="748449.Halha_2451"/>
<name>L0KCR4_HALHC</name>
<dbReference type="RefSeq" id="WP_015328039.1">
    <property type="nucleotide sequence ID" value="NC_019978.1"/>
</dbReference>
<dbReference type="GO" id="GO:0030694">
    <property type="term" value="C:bacterial-type flagellum basal body, rod"/>
    <property type="evidence" value="ECO:0007669"/>
    <property type="project" value="InterPro"/>
</dbReference>
<evidence type="ECO:0000313" key="7">
    <source>
        <dbReference type="Proteomes" id="UP000010880"/>
    </source>
</evidence>
<dbReference type="GO" id="GO:0071978">
    <property type="term" value="P:bacterial-type flagellum-dependent swarming motility"/>
    <property type="evidence" value="ECO:0007669"/>
    <property type="project" value="TreeGrafter"/>
</dbReference>
<dbReference type="OrthoDB" id="9800375at2"/>
<feature type="domain" description="Flagellar basal body rod protein N-terminal" evidence="3">
    <location>
        <begin position="5"/>
        <end position="35"/>
    </location>
</feature>
<reference evidence="7" key="1">
    <citation type="submission" date="2012-02" db="EMBL/GenBank/DDBJ databases">
        <title>The complete genome of Halobacteroides halobius DSM 5150.</title>
        <authorList>
            <person name="Lucas S."/>
            <person name="Copeland A."/>
            <person name="Lapidus A."/>
            <person name="Glavina del Rio T."/>
            <person name="Dalin E."/>
            <person name="Tice H."/>
            <person name="Bruce D."/>
            <person name="Goodwin L."/>
            <person name="Pitluck S."/>
            <person name="Peters L."/>
            <person name="Mikhailova N."/>
            <person name="Gu W."/>
            <person name="Kyrpides N."/>
            <person name="Mavromatis K."/>
            <person name="Ivanova N."/>
            <person name="Brettin T."/>
            <person name="Detter J.C."/>
            <person name="Han C."/>
            <person name="Larimer F."/>
            <person name="Land M."/>
            <person name="Hauser L."/>
            <person name="Markowitz V."/>
            <person name="Cheng J.-F."/>
            <person name="Hugenholtz P."/>
            <person name="Woyke T."/>
            <person name="Wu D."/>
            <person name="Tindall B."/>
            <person name="Pomrenke H."/>
            <person name="Brambilla E."/>
            <person name="Klenk H.-P."/>
            <person name="Eisen J.A."/>
        </authorList>
    </citation>
    <scope>NUCLEOTIDE SEQUENCE [LARGE SCALE GENOMIC DNA]</scope>
    <source>
        <strain evidence="7">ATCC 35273 / DSM 5150 / MD-1</strain>
    </source>
</reference>
<accession>L0KCR4</accession>
<evidence type="ECO:0000259" key="5">
    <source>
        <dbReference type="Pfam" id="PF22692"/>
    </source>
</evidence>
<dbReference type="PROSITE" id="PS00588">
    <property type="entry name" value="FLAGELLA_BB_ROD"/>
    <property type="match status" value="1"/>
</dbReference>
<dbReference type="NCBIfam" id="TIGR02490">
    <property type="entry name" value="flgF"/>
    <property type="match status" value="1"/>
</dbReference>
<dbReference type="KEGG" id="hhl:Halha_2451"/>
<dbReference type="InterPro" id="IPR019776">
    <property type="entry name" value="Flagellar_basal_body_rod_CS"/>
</dbReference>
<dbReference type="InterPro" id="IPR037925">
    <property type="entry name" value="FlgE/F/G-like"/>
</dbReference>
<dbReference type="NCBIfam" id="TIGR03506">
    <property type="entry name" value="FlgEFG_subfam"/>
    <property type="match status" value="2"/>
</dbReference>
<comment type="similarity">
    <text evidence="1 2">Belongs to the flagella basal body rod proteins family.</text>
</comment>
<proteinExistence type="inferred from homology"/>
<evidence type="ECO:0000256" key="1">
    <source>
        <dbReference type="ARBA" id="ARBA00009677"/>
    </source>
</evidence>
<keyword evidence="2" id="KW-0975">Bacterial flagellum</keyword>
<comment type="subcellular location">
    <subcellularLocation>
        <location evidence="2">Bacterial flagellum basal body</location>
    </subcellularLocation>
</comment>
<dbReference type="SUPFAM" id="SSF117143">
    <property type="entry name" value="Flagellar hook protein flgE"/>
    <property type="match status" value="1"/>
</dbReference>
<evidence type="ECO:0000256" key="2">
    <source>
        <dbReference type="RuleBase" id="RU362116"/>
    </source>
</evidence>
<keyword evidence="7" id="KW-1185">Reference proteome</keyword>
<feature type="domain" description="Flagellar basal-body/hook protein C-terminal" evidence="4">
    <location>
        <begin position="198"/>
        <end position="242"/>
    </location>
</feature>
<dbReference type="InterPro" id="IPR053967">
    <property type="entry name" value="LlgE_F_G-like_D1"/>
</dbReference>
<keyword evidence="6" id="KW-0966">Cell projection</keyword>
<dbReference type="InterPro" id="IPR010930">
    <property type="entry name" value="Flg_bb/hook_C_dom"/>
</dbReference>
<feature type="domain" description="Flagellar hook protein FlgE/F/G-like D1" evidence="5">
    <location>
        <begin position="90"/>
        <end position="148"/>
    </location>
</feature>
<dbReference type="AlphaFoldDB" id="L0KCR4"/>
<keyword evidence="6" id="KW-0969">Cilium</keyword>
<dbReference type="HOGENOM" id="CLU_013687_0_0_9"/>
<dbReference type="InterPro" id="IPR001444">
    <property type="entry name" value="Flag_bb_rod_N"/>
</dbReference>
<dbReference type="InterPro" id="IPR012836">
    <property type="entry name" value="FlgF"/>
</dbReference>
<dbReference type="Proteomes" id="UP000010880">
    <property type="component" value="Chromosome"/>
</dbReference>
<dbReference type="InterPro" id="IPR020013">
    <property type="entry name" value="Flagellar_FlgE/F/G"/>
</dbReference>
<evidence type="ECO:0000259" key="4">
    <source>
        <dbReference type="Pfam" id="PF06429"/>
    </source>
</evidence>
<dbReference type="Pfam" id="PF00460">
    <property type="entry name" value="Flg_bb_rod"/>
    <property type="match status" value="1"/>
</dbReference>
<dbReference type="Pfam" id="PF22692">
    <property type="entry name" value="LlgE_F_G_D1"/>
    <property type="match status" value="1"/>
</dbReference>
<sequence length="247" mass="26859">MIKGLYTAASGMQASLQKNNIISNNLANINTTGYKKEMTVNKSFSEELVTRMDGEVTDIGQGGSSVVVAGATTDQSTGSFKKTGNKLDWAIEGSGFFTIQTPYGVRYTRNGDFTINKQNQVVTQNGYLVRGEEGILKLPPQSEQVSLKNNKLVVNGEIINKVKLKDFPNKAGLEKAGGTLFRWTPQAGQAFAAQGEIQQGFLEQSNVNVVEEMVKMIANSRKYEANQKMIKAHDNTLGKAVNQVGKA</sequence>
<evidence type="ECO:0000313" key="6">
    <source>
        <dbReference type="EMBL" id="AGB42325.1"/>
    </source>
</evidence>
<dbReference type="EMBL" id="CP003359">
    <property type="protein sequence ID" value="AGB42325.1"/>
    <property type="molecule type" value="Genomic_DNA"/>
</dbReference>
<dbReference type="Pfam" id="PF06429">
    <property type="entry name" value="Flg_bbr_C"/>
    <property type="match status" value="1"/>
</dbReference>